<dbReference type="GO" id="GO:0005524">
    <property type="term" value="F:ATP binding"/>
    <property type="evidence" value="ECO:0007669"/>
    <property type="project" value="InterPro"/>
</dbReference>
<dbReference type="EC" id="5.6.2.2" evidence="4"/>
<proteinExistence type="inferred from homology"/>
<evidence type="ECO:0000256" key="10">
    <source>
        <dbReference type="PROSITE-ProRule" id="PRU01385"/>
    </source>
</evidence>
<dbReference type="InterPro" id="IPR013049">
    <property type="entry name" value="Spo11/TopoVI_A_N"/>
</dbReference>
<comment type="similarity">
    <text evidence="3 10">Belongs to the TOP6A family.</text>
</comment>
<dbReference type="AlphaFoldDB" id="A0A167CYW8"/>
<dbReference type="Pfam" id="PF04406">
    <property type="entry name" value="TP6A_N"/>
    <property type="match status" value="1"/>
</dbReference>
<dbReference type="InterPro" id="IPR002815">
    <property type="entry name" value="Spo11/TopoVI_A"/>
</dbReference>
<dbReference type="OMA" id="IYYLDPV"/>
<dbReference type="Proteomes" id="UP000243498">
    <property type="component" value="Unassembled WGS sequence"/>
</dbReference>
<keyword evidence="14" id="KW-1185">Reference proteome</keyword>
<dbReference type="GO" id="GO:0042138">
    <property type="term" value="P:meiotic DNA double-strand break formation"/>
    <property type="evidence" value="ECO:0007669"/>
    <property type="project" value="TreeGrafter"/>
</dbReference>
<dbReference type="STRING" id="1081105.A0A167CYW8"/>
<dbReference type="Pfam" id="PF21180">
    <property type="entry name" value="TOP6A-Spo11_Toprim"/>
    <property type="match status" value="1"/>
</dbReference>
<evidence type="ECO:0000256" key="8">
    <source>
        <dbReference type="ARBA" id="ARBA00023125"/>
    </source>
</evidence>
<evidence type="ECO:0000313" key="14">
    <source>
        <dbReference type="Proteomes" id="UP000243498"/>
    </source>
</evidence>
<protein>
    <recommendedName>
        <fullName evidence="4">DNA topoisomerase (ATP-hydrolyzing)</fullName>
        <ecNumber evidence="4">5.6.2.2</ecNumber>
    </recommendedName>
</protein>
<feature type="domain" description="Topoisomerase 6 subunit A/Spo11 TOPRIM" evidence="12">
    <location>
        <begin position="89"/>
        <end position="273"/>
    </location>
</feature>
<dbReference type="InterPro" id="IPR036388">
    <property type="entry name" value="WH-like_DNA-bd_sf"/>
</dbReference>
<dbReference type="PANTHER" id="PTHR10848:SF0">
    <property type="entry name" value="MEIOTIC RECOMBINATION PROTEIN SPO11"/>
    <property type="match status" value="1"/>
</dbReference>
<dbReference type="SUPFAM" id="SSF56726">
    <property type="entry name" value="DNA topoisomerase IV, alpha subunit"/>
    <property type="match status" value="1"/>
</dbReference>
<dbReference type="OrthoDB" id="5377392at2759"/>
<dbReference type="EMBL" id="AZHC01000015">
    <property type="protein sequence ID" value="OAA41745.1"/>
    <property type="molecule type" value="Genomic_DNA"/>
</dbReference>
<dbReference type="PROSITE" id="PS52041">
    <property type="entry name" value="TOPO_IIB"/>
    <property type="match status" value="1"/>
</dbReference>
<evidence type="ECO:0000259" key="12">
    <source>
        <dbReference type="Pfam" id="PF21180"/>
    </source>
</evidence>
<reference evidence="13 14" key="1">
    <citation type="journal article" date="2016" name="Genome Biol. Evol.">
        <title>Divergent and convergent evolution of fungal pathogenicity.</title>
        <authorList>
            <person name="Shang Y."/>
            <person name="Xiao G."/>
            <person name="Zheng P."/>
            <person name="Cen K."/>
            <person name="Zhan S."/>
            <person name="Wang C."/>
        </authorList>
    </citation>
    <scope>NUCLEOTIDE SEQUENCE [LARGE SCALE GENOMIC DNA]</scope>
    <source>
        <strain evidence="13 14">RCEF 4871</strain>
    </source>
</reference>
<evidence type="ECO:0000256" key="7">
    <source>
        <dbReference type="ARBA" id="ARBA00023029"/>
    </source>
</evidence>
<evidence type="ECO:0000256" key="1">
    <source>
        <dbReference type="ARBA" id="ARBA00000185"/>
    </source>
</evidence>
<name>A0A167CYW8_METRR</name>
<evidence type="ECO:0000259" key="11">
    <source>
        <dbReference type="Pfam" id="PF04406"/>
    </source>
</evidence>
<dbReference type="PANTHER" id="PTHR10848">
    <property type="entry name" value="MEIOTIC RECOMBINATION PROTEIN SPO11"/>
    <property type="match status" value="1"/>
</dbReference>
<keyword evidence="6" id="KW-0460">Magnesium</keyword>
<feature type="active site" description="O-(5'-phospho-DNA)-tyrosine intermediate" evidence="10">
    <location>
        <position position="7"/>
    </location>
</feature>
<evidence type="ECO:0000256" key="2">
    <source>
        <dbReference type="ARBA" id="ARBA00001946"/>
    </source>
</evidence>
<dbReference type="GO" id="GO:0000706">
    <property type="term" value="P:meiotic DNA double-strand break processing"/>
    <property type="evidence" value="ECO:0007669"/>
    <property type="project" value="TreeGrafter"/>
</dbReference>
<evidence type="ECO:0000256" key="9">
    <source>
        <dbReference type="ARBA" id="ARBA00023235"/>
    </source>
</evidence>
<dbReference type="Gene3D" id="3.40.1360.10">
    <property type="match status" value="1"/>
</dbReference>
<evidence type="ECO:0000256" key="5">
    <source>
        <dbReference type="ARBA" id="ARBA00022723"/>
    </source>
</evidence>
<keyword evidence="5" id="KW-0479">Metal-binding</keyword>
<dbReference type="InterPro" id="IPR034136">
    <property type="entry name" value="TOPRIM_Topo6A/Spo11"/>
</dbReference>
<gene>
    <name evidence="13" type="ORF">NOR_05253</name>
</gene>
<evidence type="ECO:0000256" key="4">
    <source>
        <dbReference type="ARBA" id="ARBA00012895"/>
    </source>
</evidence>
<evidence type="ECO:0000256" key="3">
    <source>
        <dbReference type="ARBA" id="ARBA00006559"/>
    </source>
</evidence>
<comment type="caution">
    <text evidence="13">The sequence shown here is derived from an EMBL/GenBank/DDBJ whole genome shotgun (WGS) entry which is preliminary data.</text>
</comment>
<feature type="domain" description="Spo11/DNA topoisomerase VI subunit A N-terminal" evidence="11">
    <location>
        <begin position="5"/>
        <end position="39"/>
    </location>
</feature>
<dbReference type="GO" id="GO:0000228">
    <property type="term" value="C:nuclear chromosome"/>
    <property type="evidence" value="ECO:0007669"/>
    <property type="project" value="TreeGrafter"/>
</dbReference>
<keyword evidence="7 10" id="KW-0799">Topoisomerase</keyword>
<evidence type="ECO:0000313" key="13">
    <source>
        <dbReference type="EMBL" id="OAA41745.1"/>
    </source>
</evidence>
<dbReference type="PRINTS" id="PR01550">
    <property type="entry name" value="TOP6AFAMILY"/>
</dbReference>
<keyword evidence="8 10" id="KW-0238">DNA-binding</keyword>
<sequence>MLSNIFYQHQELFGTQRIVDELVDDVATTLGLDRDQINIVASAKGIVAGLLKIRLNDGAELDASSAETGVVIPASRSIENINVESLKWILVIEKDATFRSLASTLYWENSSSGKGLLITAKGYPDMATRSFLYLLGRQQPDIPTFVLTDFDPDGLKIFQCYRHGSGNILTDSIVDNPAVRWLGIKSDHLTAMDRVLEPPFDTGTNQPSPASTAISSTAPNAAVFLTLRDRKMILDILKTVETGDNVTNGLLRRELQCMQMLGYKAEIQLLDDSGKLDDWLDKQIEIELNTL</sequence>
<evidence type="ECO:0000256" key="6">
    <source>
        <dbReference type="ARBA" id="ARBA00022842"/>
    </source>
</evidence>
<keyword evidence="9 10" id="KW-0413">Isomerase</keyword>
<dbReference type="InterPro" id="IPR036078">
    <property type="entry name" value="Spo11/TopoVI_A_sf"/>
</dbReference>
<dbReference type="GO" id="GO:0046872">
    <property type="term" value="F:metal ion binding"/>
    <property type="evidence" value="ECO:0007669"/>
    <property type="project" value="UniProtKB-KW"/>
</dbReference>
<dbReference type="GO" id="GO:0007131">
    <property type="term" value="P:reciprocal meiotic recombination"/>
    <property type="evidence" value="ECO:0007669"/>
    <property type="project" value="TreeGrafter"/>
</dbReference>
<dbReference type="GO" id="GO:0003677">
    <property type="term" value="F:DNA binding"/>
    <property type="evidence" value="ECO:0007669"/>
    <property type="project" value="UniProtKB-UniRule"/>
</dbReference>
<dbReference type="CDD" id="cd00223">
    <property type="entry name" value="TOPRIM_TopoIIB_SPO"/>
    <property type="match status" value="1"/>
</dbReference>
<dbReference type="GO" id="GO:0003918">
    <property type="term" value="F:DNA topoisomerase type II (double strand cut, ATP-hydrolyzing) activity"/>
    <property type="evidence" value="ECO:0007669"/>
    <property type="project" value="UniProtKB-UniRule"/>
</dbReference>
<accession>A0A167CYW8</accession>
<dbReference type="Gene3D" id="1.10.10.10">
    <property type="entry name" value="Winged helix-like DNA-binding domain superfamily/Winged helix DNA-binding domain"/>
    <property type="match status" value="1"/>
</dbReference>
<organism evidence="13 14">
    <name type="scientific">Metarhizium rileyi (strain RCEF 4871)</name>
    <name type="common">Nomuraea rileyi</name>
    <dbReference type="NCBI Taxonomy" id="1649241"/>
    <lineage>
        <taxon>Eukaryota</taxon>
        <taxon>Fungi</taxon>
        <taxon>Dikarya</taxon>
        <taxon>Ascomycota</taxon>
        <taxon>Pezizomycotina</taxon>
        <taxon>Sordariomycetes</taxon>
        <taxon>Hypocreomycetidae</taxon>
        <taxon>Hypocreales</taxon>
        <taxon>Clavicipitaceae</taxon>
        <taxon>Metarhizium</taxon>
    </lineage>
</organism>
<comment type="catalytic activity">
    <reaction evidence="1 10">
        <text>ATP-dependent breakage, passage and rejoining of double-stranded DNA.</text>
        <dbReference type="EC" id="5.6.2.2"/>
    </reaction>
</comment>
<comment type="cofactor">
    <cofactor evidence="2">
        <name>Mg(2+)</name>
        <dbReference type="ChEBI" id="CHEBI:18420"/>
    </cofactor>
</comment>